<dbReference type="EMBL" id="ADER01000025">
    <property type="protein sequence ID" value="EIK80519.1"/>
    <property type="molecule type" value="Genomic_DNA"/>
</dbReference>
<name>I4LU79_GARVA</name>
<sequence>MRDKRNKCGNTCPRLFTHLVILETNSGENKQKQEKSLQFAELDKAGHRNASESKQENRGAQKLYCTHTLKRGKYQH</sequence>
<evidence type="ECO:0000256" key="1">
    <source>
        <dbReference type="SAM" id="MobiDB-lite"/>
    </source>
</evidence>
<accession>I4LU79</accession>
<evidence type="ECO:0000313" key="3">
    <source>
        <dbReference type="Proteomes" id="UP000004884"/>
    </source>
</evidence>
<evidence type="ECO:0000313" key="2">
    <source>
        <dbReference type="EMBL" id="EIK80519.1"/>
    </source>
</evidence>
<comment type="caution">
    <text evidence="2">The sequence shown here is derived from an EMBL/GenBank/DDBJ whole genome shotgun (WGS) entry which is preliminary data.</text>
</comment>
<dbReference type="AlphaFoldDB" id="I4LU79"/>
<dbReference type="Proteomes" id="UP000004884">
    <property type="component" value="Unassembled WGS sequence"/>
</dbReference>
<organism evidence="2 3">
    <name type="scientific">Gardnerella vaginalis 1400E</name>
    <dbReference type="NCBI Taxonomy" id="698956"/>
    <lineage>
        <taxon>Bacteria</taxon>
        <taxon>Bacillati</taxon>
        <taxon>Actinomycetota</taxon>
        <taxon>Actinomycetes</taxon>
        <taxon>Bifidobacteriales</taxon>
        <taxon>Bifidobacteriaceae</taxon>
        <taxon>Gardnerella</taxon>
    </lineage>
</organism>
<gene>
    <name evidence="2" type="ORF">CGSMWGv1400E_05377</name>
</gene>
<feature type="region of interest" description="Disordered" evidence="1">
    <location>
        <begin position="24"/>
        <end position="76"/>
    </location>
</feature>
<proteinExistence type="predicted"/>
<dbReference type="PATRIC" id="fig|698956.3.peg.1046"/>
<feature type="compositionally biased region" description="Basic and acidic residues" evidence="1">
    <location>
        <begin position="29"/>
        <end position="59"/>
    </location>
</feature>
<reference evidence="2 3" key="1">
    <citation type="journal article" date="2012" name="J. Bacteriol.">
        <title>Comparative Genomic Analyses of 17 Clinical Isolates of Gardnerella vaginalis Provide Evidence of Multiple Genetically Isolated Clades Consistent with Subspeciation into Genovars.</title>
        <authorList>
            <person name="Ahmed A."/>
            <person name="Earl J."/>
            <person name="Retchless A."/>
            <person name="Hillier S."/>
            <person name="Rabe L."/>
            <person name="Cherpes T."/>
            <person name="Powell E."/>
            <person name="Janto B."/>
            <person name="Eutsey R."/>
            <person name="Hiller N.L."/>
            <person name="Boissy R."/>
            <person name="Dahlgreen M."/>
            <person name="Hall B."/>
            <person name="Costerton J."/>
            <person name="Post J.C."/>
            <person name="Hu F."/>
            <person name="Ehrlich G."/>
        </authorList>
    </citation>
    <scope>NUCLEOTIDE SEQUENCE [LARGE SCALE GENOMIC DNA]</scope>
    <source>
        <strain evidence="2 3">1400E</strain>
    </source>
</reference>
<protein>
    <submittedName>
        <fullName evidence="2">Uncharacterized protein</fullName>
    </submittedName>
</protein>